<organism evidence="1 2">
    <name type="scientific">Tepidicaulis marinus</name>
    <dbReference type="NCBI Taxonomy" id="1333998"/>
    <lineage>
        <taxon>Bacteria</taxon>
        <taxon>Pseudomonadati</taxon>
        <taxon>Pseudomonadota</taxon>
        <taxon>Alphaproteobacteria</taxon>
        <taxon>Hyphomicrobiales</taxon>
        <taxon>Parvibaculaceae</taxon>
        <taxon>Tepidicaulis</taxon>
    </lineage>
</organism>
<accession>A0A081B8K9</accession>
<protein>
    <submittedName>
        <fullName evidence="1">Putative transmembrane anti-sigma factor</fullName>
    </submittedName>
</protein>
<dbReference type="AlphaFoldDB" id="A0A081B8K9"/>
<evidence type="ECO:0000313" key="2">
    <source>
        <dbReference type="Proteomes" id="UP000028702"/>
    </source>
</evidence>
<keyword evidence="1" id="KW-0812">Transmembrane</keyword>
<dbReference type="EMBL" id="BBIO01000003">
    <property type="protein sequence ID" value="GAK44377.1"/>
    <property type="molecule type" value="Genomic_DNA"/>
</dbReference>
<dbReference type="Proteomes" id="UP000028702">
    <property type="component" value="Unassembled WGS sequence"/>
</dbReference>
<evidence type="ECO:0000313" key="1">
    <source>
        <dbReference type="EMBL" id="GAK44377.1"/>
    </source>
</evidence>
<reference evidence="1 2" key="1">
    <citation type="submission" date="2014-07" db="EMBL/GenBank/DDBJ databases">
        <title>Tepidicaulis marinum gen. nov., sp. nov., a novel marine bacterium denitrifying nitrate to nitrous oxide strictly under microaerobic conditions.</title>
        <authorList>
            <person name="Takeuchi M."/>
            <person name="Yamagishi T."/>
            <person name="Kamagata Y."/>
            <person name="Oshima K."/>
            <person name="Hattori M."/>
            <person name="Katayama T."/>
            <person name="Hanada S."/>
            <person name="Tamaki H."/>
            <person name="Marumo K."/>
            <person name="Maeda H."/>
            <person name="Nedachi M."/>
            <person name="Iwasaki W."/>
            <person name="Suwa Y."/>
            <person name="Sakata S."/>
        </authorList>
    </citation>
    <scope>NUCLEOTIDE SEQUENCE [LARGE SCALE GENOMIC DNA]</scope>
    <source>
        <strain evidence="1 2">MA2</strain>
    </source>
</reference>
<comment type="caution">
    <text evidence="1">The sequence shown here is derived from an EMBL/GenBank/DDBJ whole genome shotgun (WGS) entry which is preliminary data.</text>
</comment>
<proteinExistence type="predicted"/>
<dbReference type="STRING" id="1333998.M2A_0876"/>
<keyword evidence="2" id="KW-1185">Reference proteome</keyword>
<name>A0A081B8K9_9HYPH</name>
<gene>
    <name evidence="1" type="ORF">M2A_0876</name>
</gene>
<sequence length="112" mass="12648">MYPKRIEWHMTEKHTISYQDLWDYLDGLLDTPQARQVIEATLMRDEALAAEFSLMRAQHRVLTQTSASVEHEAVPERLLEVIRRARGRCPGDMCSNDNTGNGCTGNGSVKTG</sequence>
<keyword evidence="1" id="KW-0472">Membrane</keyword>